<comment type="subcellular location">
    <subcellularLocation>
        <location evidence="1">Membrane</location>
        <topology evidence="1">Multi-pass membrane protein</topology>
    </subcellularLocation>
</comment>
<accession>A0ABS0LQX2</accession>
<evidence type="ECO:0000313" key="10">
    <source>
        <dbReference type="EMBL" id="MBG9986427.1"/>
    </source>
</evidence>
<evidence type="ECO:0000256" key="1">
    <source>
        <dbReference type="ARBA" id="ARBA00004141"/>
    </source>
</evidence>
<evidence type="ECO:0000256" key="3">
    <source>
        <dbReference type="ARBA" id="ARBA00022448"/>
    </source>
</evidence>
<reference evidence="10 11" key="1">
    <citation type="submission" date="2020-07" db="EMBL/GenBank/DDBJ databases">
        <title>Facklamia lactis sp. nov., isolated from raw milk.</title>
        <authorList>
            <person name="Doll E.V."/>
            <person name="Huptas C."/>
            <person name="Staib L."/>
            <person name="Wenning M."/>
            <person name="Scherer S."/>
        </authorList>
    </citation>
    <scope>NUCLEOTIDE SEQUENCE [LARGE SCALE GENOMIC DNA]</scope>
    <source>
        <strain evidence="10 11">DSM 111018</strain>
    </source>
</reference>
<proteinExistence type="inferred from homology"/>
<feature type="transmembrane region" description="Helical" evidence="9">
    <location>
        <begin position="365"/>
        <end position="394"/>
    </location>
</feature>
<gene>
    <name evidence="10" type="ORF">HZY91_05910</name>
</gene>
<name>A0ABS0LQX2_9LACT</name>
<evidence type="ECO:0000256" key="9">
    <source>
        <dbReference type="SAM" id="Phobius"/>
    </source>
</evidence>
<keyword evidence="3" id="KW-0813">Transport</keyword>
<dbReference type="RefSeq" id="WP_197115348.1">
    <property type="nucleotide sequence ID" value="NZ_JACBXQ010000003.1"/>
</dbReference>
<evidence type="ECO:0000256" key="7">
    <source>
        <dbReference type="ARBA" id="ARBA00023136"/>
    </source>
</evidence>
<keyword evidence="4 9" id="KW-0812">Transmembrane</keyword>
<evidence type="ECO:0000313" key="11">
    <source>
        <dbReference type="Proteomes" id="UP000721415"/>
    </source>
</evidence>
<evidence type="ECO:0000256" key="6">
    <source>
        <dbReference type="ARBA" id="ARBA00023065"/>
    </source>
</evidence>
<comment type="similarity">
    <text evidence="2">Belongs to the V-ATPase 116 kDa subunit family.</text>
</comment>
<keyword evidence="11" id="KW-1185">Reference proteome</keyword>
<keyword evidence="8" id="KW-0175">Coiled coil</keyword>
<evidence type="ECO:0000256" key="4">
    <source>
        <dbReference type="ARBA" id="ARBA00022692"/>
    </source>
</evidence>
<sequence>MAIAKMAKLSAIVEESNRNLLMKELQVLQRVEVKPIDPTDLAVELNAEKKTSSQFEDQLEDVRSAMRFLDSYLPAASFKEKYLTPLSDMSYAQLENQYQAEEVNQITAKVWEQKQTLEKIDSELQSLNNEADFLNKWRNLKALPEYNDEAYKHTKLYLGTIPQTSDNEFINAIKNEPKLLVEEIYQNKDEIGLVMAADLDDAYEVNQVLAHNRFQALEYKFTDLPANMLQERHAKAESLRNKATQTRKEISTMKAEYEELKIAEEMLYAKVEREKAQDLALSTERLFAVEGWVVADEASAVINKIEQTLGSNVYIEVSDVEESEYEEVPVELKNNRFVEPFETVTSMYGLPKYNGFDPSASLTPYYWIFFGMMIADLGYGMLLWVGTFIALKAFNLDAGMRKNVRFFHYLSYSAMLWGLIYGSLFGESLPFRLLSPTEDVIEVLALSIALGLIQIIHGLVLNTMINWKNDRLEAVKGGAAWIVMLIGFLVAVLGPMLFNIQSLQQVGLWMSAIAALTILGIAIIKSKNKAAGLAAGLYDLYGVSGYLGDIVSYSRLMALGISGGSIALAFNILVAYLPPVARFSIGIFLIIALQLFNFGLSMLSAYVHSARLIFVEFFGKFYEGGGRAFAPLKLLGKHINIK</sequence>
<dbReference type="Pfam" id="PF01496">
    <property type="entry name" value="V_ATPase_I"/>
    <property type="match status" value="1"/>
</dbReference>
<dbReference type="Proteomes" id="UP000721415">
    <property type="component" value="Unassembled WGS sequence"/>
</dbReference>
<feature type="coiled-coil region" evidence="8">
    <location>
        <begin position="226"/>
        <end position="263"/>
    </location>
</feature>
<evidence type="ECO:0000256" key="5">
    <source>
        <dbReference type="ARBA" id="ARBA00022989"/>
    </source>
</evidence>
<keyword evidence="5 9" id="KW-1133">Transmembrane helix</keyword>
<organism evidence="10 11">
    <name type="scientific">Facklamia lactis</name>
    <dbReference type="NCBI Taxonomy" id="2749967"/>
    <lineage>
        <taxon>Bacteria</taxon>
        <taxon>Bacillati</taxon>
        <taxon>Bacillota</taxon>
        <taxon>Bacilli</taxon>
        <taxon>Lactobacillales</taxon>
        <taxon>Aerococcaceae</taxon>
        <taxon>Facklamia</taxon>
    </lineage>
</organism>
<keyword evidence="6" id="KW-0406">Ion transport</keyword>
<protein>
    <submittedName>
        <fullName evidence="10">V-type ATP synthase subunit I</fullName>
    </submittedName>
</protein>
<dbReference type="EMBL" id="JACBXQ010000003">
    <property type="protein sequence ID" value="MBG9986427.1"/>
    <property type="molecule type" value="Genomic_DNA"/>
</dbReference>
<evidence type="ECO:0000256" key="2">
    <source>
        <dbReference type="ARBA" id="ARBA00009904"/>
    </source>
</evidence>
<comment type="caution">
    <text evidence="10">The sequence shown here is derived from an EMBL/GenBank/DDBJ whole genome shotgun (WGS) entry which is preliminary data.</text>
</comment>
<feature type="transmembrane region" description="Helical" evidence="9">
    <location>
        <begin position="444"/>
        <end position="467"/>
    </location>
</feature>
<feature type="transmembrane region" description="Helical" evidence="9">
    <location>
        <begin position="583"/>
        <end position="607"/>
    </location>
</feature>
<feature type="transmembrane region" description="Helical" evidence="9">
    <location>
        <begin position="506"/>
        <end position="524"/>
    </location>
</feature>
<keyword evidence="7 9" id="KW-0472">Membrane</keyword>
<dbReference type="InterPro" id="IPR002490">
    <property type="entry name" value="V-ATPase_116kDa_su"/>
</dbReference>
<evidence type="ECO:0000256" key="8">
    <source>
        <dbReference type="SAM" id="Coils"/>
    </source>
</evidence>
<feature type="transmembrane region" description="Helical" evidence="9">
    <location>
        <begin position="406"/>
        <end position="424"/>
    </location>
</feature>
<dbReference type="PANTHER" id="PTHR11629">
    <property type="entry name" value="VACUOLAR PROTON ATPASES"/>
    <property type="match status" value="1"/>
</dbReference>
<feature type="transmembrane region" description="Helical" evidence="9">
    <location>
        <begin position="556"/>
        <end position="577"/>
    </location>
</feature>
<dbReference type="PANTHER" id="PTHR11629:SF63">
    <property type="entry name" value="V-TYPE PROTON ATPASE SUBUNIT A"/>
    <property type="match status" value="1"/>
</dbReference>
<feature type="transmembrane region" description="Helical" evidence="9">
    <location>
        <begin position="479"/>
        <end position="500"/>
    </location>
</feature>